<organism evidence="6 7">
    <name type="scientific">Ruminococcus albus 8</name>
    <dbReference type="NCBI Taxonomy" id="246199"/>
    <lineage>
        <taxon>Bacteria</taxon>
        <taxon>Bacillati</taxon>
        <taxon>Bacillota</taxon>
        <taxon>Clostridia</taxon>
        <taxon>Eubacteriales</taxon>
        <taxon>Oscillospiraceae</taxon>
        <taxon>Ruminococcus</taxon>
    </lineage>
</organism>
<dbReference type="Proteomes" id="UP000004259">
    <property type="component" value="Unassembled WGS sequence"/>
</dbReference>
<proteinExistence type="inferred from homology"/>
<evidence type="ECO:0000256" key="1">
    <source>
        <dbReference type="ARBA" id="ARBA00006930"/>
    </source>
</evidence>
<dbReference type="OrthoDB" id="9795626at2"/>
<dbReference type="PANTHER" id="PTHR32114:SF2">
    <property type="entry name" value="ABC TRANSPORTER ABCH.3"/>
    <property type="match status" value="1"/>
</dbReference>
<name>E9SGE3_RUMAL</name>
<comment type="subunit">
    <text evidence="2">Heterodimer of SbcC and SbcD.</text>
</comment>
<dbReference type="PANTHER" id="PTHR32114">
    <property type="entry name" value="ABC TRANSPORTER ABCH.3"/>
    <property type="match status" value="1"/>
</dbReference>
<protein>
    <recommendedName>
        <fullName evidence="3">Nuclease SbcCD subunit C</fullName>
    </recommendedName>
</protein>
<evidence type="ECO:0000313" key="7">
    <source>
        <dbReference type="Proteomes" id="UP000004259"/>
    </source>
</evidence>
<dbReference type="AlphaFoldDB" id="E9SGE3"/>
<dbReference type="SUPFAM" id="SSF52540">
    <property type="entry name" value="P-loop containing nucleoside triphosphate hydrolases"/>
    <property type="match status" value="2"/>
</dbReference>
<evidence type="ECO:0000256" key="2">
    <source>
        <dbReference type="ARBA" id="ARBA00011322"/>
    </source>
</evidence>
<sequence length="676" mass="77715">MYFKQITLQNFRQFKEKTTVTFSTDHVKNVTIIMGDNGTGKTSFAQAFTWCLYGRTDFKDQDIFSKSKKAEMTNTDTAETFVELVFVHGDIEYTLKRSLVYKKDLLGDIIKPRSSECVLTYKKEDGQTETIKSENKLNKTIDGILPRELSRYFLFDGERVEKMSAEIQSGKSDEFAEAVRRILGLDSYLNALIHIKSDPKKDKGRMRSDTVLGKYNKQYSDSGNESVSRLTEEISALEIEMQGLNNRKDELEAAKPIIQQEYDKLTEQIVKNKEGEEIAKKKAEAERKIERLSQIVDNSAKDIFSHLSKDGVNYFSQHLIARAIKMLAETDAVDKGVPSIDDKTIDYIFKHHRCICGTEIKDGSPEEKELNLLLNYIPPKSLGNMIGSYITEGRARITGTSDLYEYVANKLRSDTENIETIDDLRLDIENYDAQLDNVKDIEQLRLKQRTIKIKQDNDEQEIREIITRINEIESEIKIKDSRRKELSLQDETNKKIAIYRSYAEAAYDYIEKEYSSYEKGVREYLEECINRIFLNIYSEGLSLNIDSKYNVKIMVNDVQNLQDEVETSTSQSISVVFAFITGVIETAKKYEQDKKEKKLTTEPYPLVMDAPLSAFDKKRIKTVCDTIPEICEQVIIFIKDTDGEIAHEHLSGKIGSSYLFRKVTSVETEIKEAFDV</sequence>
<dbReference type="GO" id="GO:0006302">
    <property type="term" value="P:double-strand break repair"/>
    <property type="evidence" value="ECO:0007669"/>
    <property type="project" value="InterPro"/>
</dbReference>
<dbReference type="eggNOG" id="COG0419">
    <property type="taxonomic scope" value="Bacteria"/>
</dbReference>
<keyword evidence="7" id="KW-1185">Reference proteome</keyword>
<accession>E9SGE3</accession>
<dbReference type="STRING" id="246199.CUS_6362"/>
<dbReference type="Gene3D" id="3.40.50.300">
    <property type="entry name" value="P-loop containing nucleotide triphosphate hydrolases"/>
    <property type="match status" value="2"/>
</dbReference>
<dbReference type="RefSeq" id="WP_002852521.1">
    <property type="nucleotide sequence ID" value="NZ_ADKM02000123.1"/>
</dbReference>
<reference evidence="6 7" key="1">
    <citation type="submission" date="2011-02" db="EMBL/GenBank/DDBJ databases">
        <authorList>
            <person name="Nelson K.E."/>
            <person name="Sutton G."/>
            <person name="Torralba M."/>
            <person name="Durkin S."/>
            <person name="Harkins D."/>
            <person name="Montgomery R."/>
            <person name="Ziemer C."/>
            <person name="Klaassens E."/>
            <person name="Ocuiv P."/>
            <person name="Morrison M."/>
        </authorList>
    </citation>
    <scope>NUCLEOTIDE SEQUENCE [LARGE SCALE GENOMIC DNA]</scope>
    <source>
        <strain evidence="6 7">8</strain>
    </source>
</reference>
<comment type="similarity">
    <text evidence="1">Belongs to the SMC family. SbcC subfamily.</text>
</comment>
<feature type="domain" description="Rad50/SbcC-type AAA" evidence="5">
    <location>
        <begin position="5"/>
        <end position="290"/>
    </location>
</feature>
<evidence type="ECO:0000256" key="3">
    <source>
        <dbReference type="ARBA" id="ARBA00013368"/>
    </source>
</evidence>
<gene>
    <name evidence="6" type="ORF">CUS_6362</name>
</gene>
<evidence type="ECO:0000313" key="6">
    <source>
        <dbReference type="EMBL" id="EGC01681.1"/>
    </source>
</evidence>
<keyword evidence="4" id="KW-0175">Coiled coil</keyword>
<dbReference type="Pfam" id="PF13476">
    <property type="entry name" value="AAA_23"/>
    <property type="match status" value="1"/>
</dbReference>
<dbReference type="InterPro" id="IPR038729">
    <property type="entry name" value="Rad50/SbcC_AAA"/>
</dbReference>
<evidence type="ECO:0000256" key="4">
    <source>
        <dbReference type="SAM" id="Coils"/>
    </source>
</evidence>
<feature type="coiled-coil region" evidence="4">
    <location>
        <begin position="421"/>
        <end position="489"/>
    </location>
</feature>
<dbReference type="InterPro" id="IPR027417">
    <property type="entry name" value="P-loop_NTPase"/>
</dbReference>
<dbReference type="EMBL" id="ADKM02000123">
    <property type="protein sequence ID" value="EGC01681.1"/>
    <property type="molecule type" value="Genomic_DNA"/>
</dbReference>
<feature type="coiled-coil region" evidence="4">
    <location>
        <begin position="227"/>
        <end position="302"/>
    </location>
</feature>
<comment type="caution">
    <text evidence="6">The sequence shown here is derived from an EMBL/GenBank/DDBJ whole genome shotgun (WGS) entry which is preliminary data.</text>
</comment>
<dbReference type="GO" id="GO:0016887">
    <property type="term" value="F:ATP hydrolysis activity"/>
    <property type="evidence" value="ECO:0007669"/>
    <property type="project" value="InterPro"/>
</dbReference>
<evidence type="ECO:0000259" key="5">
    <source>
        <dbReference type="Pfam" id="PF13476"/>
    </source>
</evidence>